<dbReference type="InterPro" id="IPR000008">
    <property type="entry name" value="C2_dom"/>
</dbReference>
<sequence>MWLLEKAGYRLGAPESGPRWAPSNLLPKRRARGPPARACPNVLTPDRIPQFCIPPRLPDPGGAQPPAGRGLPAACSLPHLAGREGWAFLPESPHTRRRESLFHPPPPPAARGLSPAHARLHVSAPDLRLCRAPDSDTASSPESSPLGSPRPDPGRPRPRSAAPEEASSARTSPHAPRRVGPPLFHPDFPCCRLRPTKESVLRLAPRGGQLRLSAEYLAGPGRLRLRLVSAEGLPRSRAGPGSGGGGCCVVLRLWPRVRPRGQRSRVVKCSANPIFNEDFFFDGLGPPDLVARSLRAKVLDRGAGFRRDILLGECETPLMALLPPLGGELGPGASLSTASLLSSSLPSHLPLPLHTPLALPCGPPTDLWRHQGVREF</sequence>
<protein>
    <recommendedName>
        <fullName evidence="2">C2 domain-containing protein</fullName>
    </recommendedName>
</protein>
<dbReference type="InterPro" id="IPR035892">
    <property type="entry name" value="C2_domain_sf"/>
</dbReference>
<dbReference type="PANTHER" id="PTHR46291:SF1">
    <property type="entry name" value="C2 CALCIUM-DEPENDENT DOMAIN-CONTAINING PROTEIN 4D"/>
    <property type="match status" value="1"/>
</dbReference>
<name>A0A485PLP4_LYNPA</name>
<dbReference type="SMART" id="SM00239">
    <property type="entry name" value="C2"/>
    <property type="match status" value="1"/>
</dbReference>
<keyword evidence="4" id="KW-1185">Reference proteome</keyword>
<dbReference type="Pfam" id="PF00168">
    <property type="entry name" value="C2"/>
    <property type="match status" value="1"/>
</dbReference>
<evidence type="ECO:0000256" key="1">
    <source>
        <dbReference type="SAM" id="MobiDB-lite"/>
    </source>
</evidence>
<organism evidence="3 4">
    <name type="scientific">Lynx pardinus</name>
    <name type="common">Iberian lynx</name>
    <name type="synonym">Felis pardina</name>
    <dbReference type="NCBI Taxonomy" id="191816"/>
    <lineage>
        <taxon>Eukaryota</taxon>
        <taxon>Metazoa</taxon>
        <taxon>Chordata</taxon>
        <taxon>Craniata</taxon>
        <taxon>Vertebrata</taxon>
        <taxon>Euteleostomi</taxon>
        <taxon>Mammalia</taxon>
        <taxon>Eutheria</taxon>
        <taxon>Laurasiatheria</taxon>
        <taxon>Carnivora</taxon>
        <taxon>Feliformia</taxon>
        <taxon>Felidae</taxon>
        <taxon>Felinae</taxon>
        <taxon>Lynx</taxon>
    </lineage>
</organism>
<reference evidence="3 4" key="1">
    <citation type="submission" date="2019-01" db="EMBL/GenBank/DDBJ databases">
        <authorList>
            <person name="Alioto T."/>
            <person name="Alioto T."/>
        </authorList>
    </citation>
    <scope>NUCLEOTIDE SEQUENCE [LARGE SCALE GENOMIC DNA]</scope>
</reference>
<feature type="region of interest" description="Disordered" evidence="1">
    <location>
        <begin position="93"/>
        <end position="114"/>
    </location>
</feature>
<dbReference type="InterPro" id="IPR043549">
    <property type="entry name" value="C2C4C/C2C4D"/>
</dbReference>
<dbReference type="EMBL" id="CAAGRJ010040041">
    <property type="protein sequence ID" value="VFV47145.1"/>
    <property type="molecule type" value="Genomic_DNA"/>
</dbReference>
<accession>A0A485PLP4</accession>
<feature type="domain" description="C2" evidence="2">
    <location>
        <begin position="206"/>
        <end position="332"/>
    </location>
</feature>
<dbReference type="Gene3D" id="2.60.40.150">
    <property type="entry name" value="C2 domain"/>
    <property type="match status" value="1"/>
</dbReference>
<dbReference type="CDD" id="cd00030">
    <property type="entry name" value="C2"/>
    <property type="match status" value="1"/>
</dbReference>
<evidence type="ECO:0000259" key="2">
    <source>
        <dbReference type="PROSITE" id="PS50004"/>
    </source>
</evidence>
<dbReference type="PANTHER" id="PTHR46291">
    <property type="entry name" value="C2 DOMAIN-CONTAINING PROTEIN"/>
    <property type="match status" value="1"/>
</dbReference>
<feature type="region of interest" description="Disordered" evidence="1">
    <location>
        <begin position="130"/>
        <end position="181"/>
    </location>
</feature>
<feature type="region of interest" description="Disordered" evidence="1">
    <location>
        <begin position="13"/>
        <end position="41"/>
    </location>
</feature>
<evidence type="ECO:0000313" key="4">
    <source>
        <dbReference type="Proteomes" id="UP000386466"/>
    </source>
</evidence>
<dbReference type="Proteomes" id="UP000386466">
    <property type="component" value="Unassembled WGS sequence"/>
</dbReference>
<feature type="compositionally biased region" description="Low complexity" evidence="1">
    <location>
        <begin position="159"/>
        <end position="173"/>
    </location>
</feature>
<proteinExistence type="predicted"/>
<dbReference type="AlphaFoldDB" id="A0A485PLP4"/>
<gene>
    <name evidence="3" type="ORF">LYPA_23C010716</name>
</gene>
<dbReference type="SUPFAM" id="SSF49562">
    <property type="entry name" value="C2 domain (Calcium/lipid-binding domain, CaLB)"/>
    <property type="match status" value="1"/>
</dbReference>
<dbReference type="PROSITE" id="PS50004">
    <property type="entry name" value="C2"/>
    <property type="match status" value="1"/>
</dbReference>
<evidence type="ECO:0000313" key="3">
    <source>
        <dbReference type="EMBL" id="VFV47145.1"/>
    </source>
</evidence>